<dbReference type="EMBL" id="QJRY01000001">
    <property type="protein sequence ID" value="PYB77735.1"/>
    <property type="molecule type" value="Genomic_DNA"/>
</dbReference>
<gene>
    <name evidence="2" type="ORF">DMY87_05155</name>
</gene>
<organism evidence="2 3">
    <name type="scientific">Rhizobium wuzhouense</name>
    <dbReference type="NCBI Taxonomy" id="1986026"/>
    <lineage>
        <taxon>Bacteria</taxon>
        <taxon>Pseudomonadati</taxon>
        <taxon>Pseudomonadota</taxon>
        <taxon>Alphaproteobacteria</taxon>
        <taxon>Hyphomicrobiales</taxon>
        <taxon>Rhizobiaceae</taxon>
        <taxon>Rhizobium/Agrobacterium group</taxon>
        <taxon>Rhizobium</taxon>
    </lineage>
</organism>
<dbReference type="InterPro" id="IPR002145">
    <property type="entry name" value="CopG"/>
</dbReference>
<dbReference type="Pfam" id="PF01402">
    <property type="entry name" value="RHH_1"/>
    <property type="match status" value="1"/>
</dbReference>
<dbReference type="RefSeq" id="WP_110790162.1">
    <property type="nucleotide sequence ID" value="NZ_QJRY01000001.1"/>
</dbReference>
<dbReference type="CDD" id="cd22233">
    <property type="entry name" value="RHH_CopAso-like"/>
    <property type="match status" value="1"/>
</dbReference>
<accession>A0ABX5NXA0</accession>
<dbReference type="PANTHER" id="PTHR40688:SF2">
    <property type="entry name" value="RIBBON-HELIX-HELIX PROTEIN COPG DOMAIN-CONTAINING PROTEIN"/>
    <property type="match status" value="1"/>
</dbReference>
<feature type="domain" description="Ribbon-helix-helix protein CopG" evidence="1">
    <location>
        <begin position="8"/>
        <end position="45"/>
    </location>
</feature>
<dbReference type="InterPro" id="IPR052991">
    <property type="entry name" value="Non-func_TypeII_TA_Antitoxin"/>
</dbReference>
<evidence type="ECO:0000313" key="2">
    <source>
        <dbReference type="EMBL" id="PYB77735.1"/>
    </source>
</evidence>
<reference evidence="2 3" key="1">
    <citation type="submission" date="2018-06" db="EMBL/GenBank/DDBJ databases">
        <title>Rhizobium wuzhouense sp. nov., isolated from roots of Oryza officinalis.</title>
        <authorList>
            <person name="Yuan T."/>
        </authorList>
    </citation>
    <scope>NUCLEOTIDE SEQUENCE [LARGE SCALE GENOMIC DNA]</scope>
    <source>
        <strain evidence="2 3">W44</strain>
    </source>
</reference>
<protein>
    <submittedName>
        <fullName evidence="2">Transcriptional regulator</fullName>
    </submittedName>
</protein>
<dbReference type="Proteomes" id="UP000247536">
    <property type="component" value="Unassembled WGS sequence"/>
</dbReference>
<evidence type="ECO:0000313" key="3">
    <source>
        <dbReference type="Proteomes" id="UP000247536"/>
    </source>
</evidence>
<comment type="caution">
    <text evidence="2">The sequence shown here is derived from an EMBL/GenBank/DDBJ whole genome shotgun (WGS) entry which is preliminary data.</text>
</comment>
<dbReference type="PANTHER" id="PTHR40688">
    <property type="match status" value="1"/>
</dbReference>
<dbReference type="SUPFAM" id="SSF47598">
    <property type="entry name" value="Ribbon-helix-helix"/>
    <property type="match status" value="1"/>
</dbReference>
<dbReference type="InterPro" id="IPR010985">
    <property type="entry name" value="Ribbon_hlx_hlx"/>
</dbReference>
<name>A0ABX5NXA0_9HYPH</name>
<evidence type="ECO:0000259" key="1">
    <source>
        <dbReference type="Pfam" id="PF01402"/>
    </source>
</evidence>
<sequence length="92" mass="10262">MLNNEKTQVSLRLPSNLVAKFDEIARLLDRDRTWVMQKALGQYLAGEGAEVLRDAQGIAELDSGESVDLEDVLDKARTIVDAAEYRRSQRAG</sequence>
<proteinExistence type="predicted"/>
<keyword evidence="3" id="KW-1185">Reference proteome</keyword>